<dbReference type="Gene3D" id="3.40.50.2000">
    <property type="entry name" value="Glycogen Phosphorylase B"/>
    <property type="match status" value="1"/>
</dbReference>
<evidence type="ECO:0000256" key="4">
    <source>
        <dbReference type="ARBA" id="ARBA00022803"/>
    </source>
</evidence>
<dbReference type="SUPFAM" id="SSF53756">
    <property type="entry name" value="UDP-Glycosyltransferase/glycogen phosphorylase"/>
    <property type="match status" value="1"/>
</dbReference>
<name>A0A7W6GBB9_9HYPH</name>
<comment type="pathway">
    <text evidence="1">Protein modification; protein glycosylation.</text>
</comment>
<evidence type="ECO:0000259" key="5">
    <source>
        <dbReference type="Pfam" id="PF13844"/>
    </source>
</evidence>
<dbReference type="SUPFAM" id="SSF48452">
    <property type="entry name" value="TPR-like"/>
    <property type="match status" value="1"/>
</dbReference>
<dbReference type="InterPro" id="IPR029489">
    <property type="entry name" value="OGT/SEC/SPY_C"/>
</dbReference>
<sequence>MNRVVSFAAASKDYQSGRYTKSLETLNALLETQQDAKTYALLARTLSQLGMKADAAMAFAVAGEKAGQSGAEFSRKAALLYFEVGNHDEAIRLGLRYMLNQSLDAELAFALASIYKKRGQDELLSPFVKVLAESSNTEHTLLAIRLLKNDPNDEAQALLIRNLFKRYPKLVPLRFLYLMFARHVCDLTGIKLHKQIIDELIASGETSFLHHESEFYNLQWCGDEALNRMTSSMNKAVTAEQTIARRTRPHRWADKIRVGYLSNDLFEQHATMKLMGRVLELHDRDRFEITLYCHSRASNLEHNTFDRSLWGRVVEVGNLSDEAMAERMRADQIDILVDLKGPTYETRYHVLNNGPAPIQISWLGFPGSATNTDVDYVIGDKFVLPDTSKPHYHEKFIRLPDSYQPNDPFHRPTPGFVERGEFGLPDDKFVFASFNASRKITPETVDVWCNVLRRAPNSVLWMMAVSKQTEANLRDYFKSRGIPAKRLVFCGHADYHSHIDRQQAADLALDTWPYNGHTTTSEQLWGGLPVLTLKGTNFASRVTESLLNAIGLPQLVANDAQAYEDMAVALYENPARIADFKQTIEENKMIKPLFDAERFCHHLETAYEMTVARAKKGLEPDHLDVPALPARTMPF</sequence>
<proteinExistence type="predicted"/>
<dbReference type="Gene3D" id="1.25.40.10">
    <property type="entry name" value="Tetratricopeptide repeat domain"/>
    <property type="match status" value="1"/>
</dbReference>
<dbReference type="EMBL" id="JACIDW010000005">
    <property type="protein sequence ID" value="MBB3964629.1"/>
    <property type="molecule type" value="Genomic_DNA"/>
</dbReference>
<evidence type="ECO:0000313" key="6">
    <source>
        <dbReference type="EMBL" id="MBB3964629.1"/>
    </source>
</evidence>
<dbReference type="AlphaFoldDB" id="A0A7W6GBB9"/>
<dbReference type="PANTHER" id="PTHR44366">
    <property type="entry name" value="UDP-N-ACETYLGLUCOSAMINE--PEPTIDE N-ACETYLGLUCOSAMINYLTRANSFERASE 110 KDA SUBUNIT"/>
    <property type="match status" value="1"/>
</dbReference>
<dbReference type="InterPro" id="IPR037919">
    <property type="entry name" value="OGT"/>
</dbReference>
<feature type="domain" description="O-GlcNAc transferase C-terminal" evidence="5">
    <location>
        <begin position="418"/>
        <end position="603"/>
    </location>
</feature>
<dbReference type="RefSeq" id="WP_183900258.1">
    <property type="nucleotide sequence ID" value="NZ_JACIDW010000005.1"/>
</dbReference>
<protein>
    <submittedName>
        <fullName evidence="6">Putative O-linked N-acetylglucosamine transferase (SPINDLY family)</fullName>
    </submittedName>
</protein>
<organism evidence="6 7">
    <name type="scientific">Rhizobium metallidurans</name>
    <dbReference type="NCBI Taxonomy" id="1265931"/>
    <lineage>
        <taxon>Bacteria</taxon>
        <taxon>Pseudomonadati</taxon>
        <taxon>Pseudomonadota</taxon>
        <taxon>Alphaproteobacteria</taxon>
        <taxon>Hyphomicrobiales</taxon>
        <taxon>Rhizobiaceae</taxon>
        <taxon>Rhizobium/Agrobacterium group</taxon>
        <taxon>Rhizobium</taxon>
    </lineage>
</organism>
<gene>
    <name evidence="6" type="ORF">GGQ67_002290</name>
</gene>
<comment type="caution">
    <text evidence="6">The sequence shown here is derived from an EMBL/GenBank/DDBJ whole genome shotgun (WGS) entry which is preliminary data.</text>
</comment>
<dbReference type="GO" id="GO:0097363">
    <property type="term" value="F:protein O-acetylglucosaminyltransferase activity"/>
    <property type="evidence" value="ECO:0007669"/>
    <property type="project" value="TreeGrafter"/>
</dbReference>
<evidence type="ECO:0000256" key="3">
    <source>
        <dbReference type="ARBA" id="ARBA00022737"/>
    </source>
</evidence>
<feature type="domain" description="O-GlcNAc transferase C-terminal" evidence="5">
    <location>
        <begin position="250"/>
        <end position="403"/>
    </location>
</feature>
<dbReference type="InterPro" id="IPR011990">
    <property type="entry name" value="TPR-like_helical_dom_sf"/>
</dbReference>
<evidence type="ECO:0000256" key="2">
    <source>
        <dbReference type="ARBA" id="ARBA00022679"/>
    </source>
</evidence>
<dbReference type="Gene3D" id="3.40.50.11380">
    <property type="match status" value="1"/>
</dbReference>
<reference evidence="6 7" key="1">
    <citation type="submission" date="2020-08" db="EMBL/GenBank/DDBJ databases">
        <title>Genomic Encyclopedia of Type Strains, Phase IV (KMG-IV): sequencing the most valuable type-strain genomes for metagenomic binning, comparative biology and taxonomic classification.</title>
        <authorList>
            <person name="Goeker M."/>
        </authorList>
    </citation>
    <scope>NUCLEOTIDE SEQUENCE [LARGE SCALE GENOMIC DNA]</scope>
    <source>
        <strain evidence="6 7">DSM 26575</strain>
    </source>
</reference>
<dbReference type="PANTHER" id="PTHR44366:SF1">
    <property type="entry name" value="UDP-N-ACETYLGLUCOSAMINE--PEPTIDE N-ACETYLGLUCOSAMINYLTRANSFERASE 110 KDA SUBUNIT"/>
    <property type="match status" value="1"/>
</dbReference>
<dbReference type="Proteomes" id="UP000582090">
    <property type="component" value="Unassembled WGS sequence"/>
</dbReference>
<dbReference type="GO" id="GO:0006493">
    <property type="term" value="P:protein O-linked glycosylation"/>
    <property type="evidence" value="ECO:0007669"/>
    <property type="project" value="InterPro"/>
</dbReference>
<keyword evidence="3" id="KW-0677">Repeat</keyword>
<accession>A0A7W6GBB9</accession>
<keyword evidence="7" id="KW-1185">Reference proteome</keyword>
<dbReference type="Pfam" id="PF13844">
    <property type="entry name" value="Glyco_transf_41"/>
    <property type="match status" value="2"/>
</dbReference>
<evidence type="ECO:0000313" key="7">
    <source>
        <dbReference type="Proteomes" id="UP000582090"/>
    </source>
</evidence>
<keyword evidence="2 6" id="KW-0808">Transferase</keyword>
<keyword evidence="4" id="KW-0802">TPR repeat</keyword>
<evidence type="ECO:0000256" key="1">
    <source>
        <dbReference type="ARBA" id="ARBA00004922"/>
    </source>
</evidence>